<evidence type="ECO:0000313" key="1">
    <source>
        <dbReference type="EMBL" id="DAF42891.1"/>
    </source>
</evidence>
<name>A0A8S5RWK7_9CAUD</name>
<dbReference type="EMBL" id="BK032497">
    <property type="protein sequence ID" value="DAF42891.1"/>
    <property type="molecule type" value="Genomic_DNA"/>
</dbReference>
<organism evidence="1">
    <name type="scientific">Siphoviridae sp. ctHip2</name>
    <dbReference type="NCBI Taxonomy" id="2827830"/>
    <lineage>
        <taxon>Viruses</taxon>
        <taxon>Duplodnaviria</taxon>
        <taxon>Heunggongvirae</taxon>
        <taxon>Uroviricota</taxon>
        <taxon>Caudoviricetes</taxon>
    </lineage>
</organism>
<reference evidence="1" key="1">
    <citation type="journal article" date="2021" name="Proc. Natl. Acad. Sci. U.S.A.">
        <title>A Catalog of Tens of Thousands of Viruses from Human Metagenomes Reveals Hidden Associations with Chronic Diseases.</title>
        <authorList>
            <person name="Tisza M.J."/>
            <person name="Buck C.B."/>
        </authorList>
    </citation>
    <scope>NUCLEOTIDE SEQUENCE</scope>
    <source>
        <strain evidence="1">CtHip2</strain>
    </source>
</reference>
<protein>
    <submittedName>
        <fullName evidence="1">Uncharacterized protein</fullName>
    </submittedName>
</protein>
<proteinExistence type="predicted"/>
<accession>A0A8S5RWK7</accession>
<sequence>MAVKCYLFTSVARQLNHTYYSLEYNKSLYFYHNLNDYHKEVNKILLNPFVYEVEVEPKTVIACDSLGLVATEFKLVREVELTELINAYKFSIKTKNEINSILNGLADSSEVISLYKRFFKKSKWDLSKIEKFKFLAILSQNHYKLPVMKIRENSGMEYVRILKFFNKPYIPAFRSNDSTFDRFIEIEELYGSKDFETGVELPMKELVCHINLKQYIETRKLSQEQFEEYCEYMFTEERTIYYTSHAIAAGYKILPKYKKHFYPYLIYSDPEMALELLNKRNLTRTAVIYFYEKNYKIGDYNYSNDKVRETKAIFVKEDDYKCIEVAT</sequence>